<dbReference type="GO" id="GO:0006508">
    <property type="term" value="P:proteolysis"/>
    <property type="evidence" value="ECO:0007669"/>
    <property type="project" value="InterPro"/>
</dbReference>
<accession>A0A7R8WBJ1</accession>
<dbReference type="EMBL" id="OB661570">
    <property type="protein sequence ID" value="CAD7228516.1"/>
    <property type="molecule type" value="Genomic_DNA"/>
</dbReference>
<dbReference type="AlphaFoldDB" id="A0A7R8WBJ1"/>
<dbReference type="PROSITE" id="PS50240">
    <property type="entry name" value="TRYPSIN_DOM"/>
    <property type="match status" value="2"/>
</dbReference>
<dbReference type="InterPro" id="IPR001254">
    <property type="entry name" value="Trypsin_dom"/>
</dbReference>
<organism evidence="1">
    <name type="scientific">Cyprideis torosa</name>
    <dbReference type="NCBI Taxonomy" id="163714"/>
    <lineage>
        <taxon>Eukaryota</taxon>
        <taxon>Metazoa</taxon>
        <taxon>Ecdysozoa</taxon>
        <taxon>Arthropoda</taxon>
        <taxon>Crustacea</taxon>
        <taxon>Oligostraca</taxon>
        <taxon>Ostracoda</taxon>
        <taxon>Podocopa</taxon>
        <taxon>Podocopida</taxon>
        <taxon>Cytherocopina</taxon>
        <taxon>Cytheroidea</taxon>
        <taxon>Cytherideidae</taxon>
        <taxon>Cyprideis</taxon>
    </lineage>
</organism>
<dbReference type="GO" id="GO:0004252">
    <property type="term" value="F:serine-type endopeptidase activity"/>
    <property type="evidence" value="ECO:0007669"/>
    <property type="project" value="InterPro"/>
</dbReference>
<evidence type="ECO:0000313" key="1">
    <source>
        <dbReference type="EMBL" id="CAD7228516.1"/>
    </source>
</evidence>
<dbReference type="PANTHER" id="PTHR24260:SF132">
    <property type="entry name" value="PEPTIDASE S1 DOMAIN-CONTAINING PROTEIN"/>
    <property type="match status" value="1"/>
</dbReference>
<protein>
    <submittedName>
        <fullName evidence="1">Uncharacterized protein</fullName>
    </submittedName>
</protein>
<dbReference type="PANTHER" id="PTHR24260">
    <property type="match status" value="1"/>
</dbReference>
<dbReference type="InterPro" id="IPR009003">
    <property type="entry name" value="Peptidase_S1_PA"/>
</dbReference>
<proteinExistence type="predicted"/>
<dbReference type="SUPFAM" id="SSF50494">
    <property type="entry name" value="Trypsin-like serine proteases"/>
    <property type="match status" value="2"/>
</dbReference>
<reference evidence="1" key="1">
    <citation type="submission" date="2020-11" db="EMBL/GenBank/DDBJ databases">
        <authorList>
            <person name="Tran Van P."/>
        </authorList>
    </citation>
    <scope>NUCLEOTIDE SEQUENCE</scope>
</reference>
<sequence>MGYPTCPPPGSNPPPEVPPAPNSQPKAGLLLDEDESKLDMEILELQRHPDRILKSLDKDEAAQEVDEDRGKCRPSEAPLTIVDYDPSLNGGCLGTRISRSQSSTDFKHYPFSAVVMATYSNGGNVCSGSILRRDLVLTSAYCLANFDEEGETALQSGTVYYGDYWVPGTTSEALTSSFTEMILFPEVESKWAVHRSNISAFKSAINRYPIDVALIKTDLTLDGKRAAHICVLERGFHGLDTHEKLTFIGARRFGPVHENVLKGAAVGRLRFREAENERCESTECRKSQYLKHDAAYCVEQFDDGVCMETEEGGPVIIYHDQAPVLVSSIRLNFNPSHPSYEGEIGSCYGPNVETYFGTLAHRDFHDWMTSLVTEDPLEMEMCHRPMPKREQECIFEYKKEEETVCGSLLNLEGRCSCDGSAGGPGHQFPFTVHLALVSSREEYTCTGSFLNSKYILTSAHCLYDATDLTPRGGEFYYDQTAAGELRGIVEQTYVLPSTADTWRKLPPEEREMMTASDSLDYGILETNNAVDFGCGLTSHICILESPPMRWLHASEKYYAVGYATGSKNSMGASPVQSFPIRRALDKDCSRRATYNDPNWWCAGVKNPALCDVDAGGPIIKEVIGVEGSRKKFWVQTSILSSVAKVGSACVDPGSRIYSGALDTKEVRQWILAVAGDMMTREKACWNPSSEIPEHLPMSSPMEDVMAPEPYSLRNLLWLILWTYITVGVLLIGCIISLMAVNGGPVPLLRITWAELHTHMGILHLEPWFEQKSTSPPAYTEVKQEVHHPAPVVHETVHQRVQKNFHYADVDRVVGHTSELIKPNFGRGSAVYNIGAPLAPPITVAHDHQVAIEKPVYTTVVENQHVVEQVPVAPVHVAPVPVAPAVAPAYTAVDPAGDVVIQDASRAYSAGGVGPHYRYATVY</sequence>
<name>A0A7R8WBJ1_9CRUS</name>
<dbReference type="Gene3D" id="2.40.10.10">
    <property type="entry name" value="Trypsin-like serine proteases"/>
    <property type="match status" value="2"/>
</dbReference>
<dbReference type="InterPro" id="IPR051333">
    <property type="entry name" value="CLIP_Serine_Protease"/>
</dbReference>
<dbReference type="Pfam" id="PF00089">
    <property type="entry name" value="Trypsin"/>
    <property type="match status" value="1"/>
</dbReference>
<gene>
    <name evidence="1" type="ORF">CTOB1V02_LOCUS6397</name>
</gene>
<dbReference type="InterPro" id="IPR043504">
    <property type="entry name" value="Peptidase_S1_PA_chymotrypsin"/>
</dbReference>